<protein>
    <submittedName>
        <fullName evidence="1">Uncharacterized protein</fullName>
    </submittedName>
</protein>
<sequence>MKIDHGNRGDRVPGVRYAEQDPVADVFSYDKLPKQIRAILRDAPCRLNATETLAAIREGQSVTQVSTRLLLGIKGYLDGCERERRALS</sequence>
<accession>A0AAJ4N162</accession>
<name>A0AAJ4N162_AGRTU</name>
<reference evidence="1" key="1">
    <citation type="submission" date="2020-02" db="EMBL/GenBank/DDBJ databases">
        <title>Unexpected conservation and global transmission of agrobacterial virulence plasmids.</title>
        <authorList>
            <person name="Weisberg A.J."/>
            <person name="Davis E.W. II"/>
            <person name="Tabima J.R."/>
            <person name="Belcher M.S."/>
            <person name="Miller M."/>
            <person name="Kuo C.-H."/>
            <person name="Loper J.E."/>
            <person name="Grunwald N.J."/>
            <person name="Putnam M.L."/>
            <person name="Chang J.H."/>
        </authorList>
    </citation>
    <scope>NUCLEOTIDE SEQUENCE</scope>
    <source>
        <strain evidence="1">Q15/94</strain>
    </source>
</reference>
<proteinExistence type="predicted"/>
<dbReference type="RefSeq" id="WP_333721957.1">
    <property type="nucleotide sequence ID" value="NZ_CP049216.1"/>
</dbReference>
<organism evidence="1 2">
    <name type="scientific">Agrobacterium tumefaciens</name>
    <dbReference type="NCBI Taxonomy" id="358"/>
    <lineage>
        <taxon>Bacteria</taxon>
        <taxon>Pseudomonadati</taxon>
        <taxon>Pseudomonadota</taxon>
        <taxon>Alphaproteobacteria</taxon>
        <taxon>Hyphomicrobiales</taxon>
        <taxon>Rhizobiaceae</taxon>
        <taxon>Rhizobium/Agrobacterium group</taxon>
        <taxon>Agrobacterium</taxon>
        <taxon>Agrobacterium tumefaciens complex</taxon>
    </lineage>
</organism>
<evidence type="ECO:0000313" key="2">
    <source>
        <dbReference type="Proteomes" id="UP000663946"/>
    </source>
</evidence>
<evidence type="ECO:0000313" key="1">
    <source>
        <dbReference type="EMBL" id="QTG12917.1"/>
    </source>
</evidence>
<dbReference type="EMBL" id="CP049216">
    <property type="protein sequence ID" value="QTG12917.1"/>
    <property type="molecule type" value="Genomic_DNA"/>
</dbReference>
<gene>
    <name evidence="1" type="ORF">G6M86_06530</name>
</gene>
<dbReference type="AlphaFoldDB" id="A0AAJ4N162"/>
<dbReference type="Proteomes" id="UP000663946">
    <property type="component" value="Chromosome 1"/>
</dbReference>